<evidence type="ECO:0000259" key="1">
    <source>
        <dbReference type="Pfam" id="PF07735"/>
    </source>
</evidence>
<evidence type="ECO:0000313" key="3">
    <source>
        <dbReference type="WBParaSite" id="Csp11.Scaffold629.g14439.t2"/>
    </source>
</evidence>
<reference evidence="3" key="1">
    <citation type="submission" date="2016-11" db="UniProtKB">
        <authorList>
            <consortium name="WormBaseParasite"/>
        </authorList>
    </citation>
    <scope>IDENTIFICATION</scope>
</reference>
<organism evidence="2 3">
    <name type="scientific">Caenorhabditis tropicalis</name>
    <dbReference type="NCBI Taxonomy" id="1561998"/>
    <lineage>
        <taxon>Eukaryota</taxon>
        <taxon>Metazoa</taxon>
        <taxon>Ecdysozoa</taxon>
        <taxon>Nematoda</taxon>
        <taxon>Chromadorea</taxon>
        <taxon>Rhabditida</taxon>
        <taxon>Rhabditina</taxon>
        <taxon>Rhabditomorpha</taxon>
        <taxon>Rhabditoidea</taxon>
        <taxon>Rhabditidae</taxon>
        <taxon>Peloderinae</taxon>
        <taxon>Caenorhabditis</taxon>
    </lineage>
</organism>
<dbReference type="Pfam" id="PF07735">
    <property type="entry name" value="FBA_2"/>
    <property type="match status" value="1"/>
</dbReference>
<dbReference type="Proteomes" id="UP000095282">
    <property type="component" value="Unplaced"/>
</dbReference>
<evidence type="ECO:0000313" key="2">
    <source>
        <dbReference type="Proteomes" id="UP000095282"/>
    </source>
</evidence>
<feature type="domain" description="Sdz-33 F-box" evidence="1">
    <location>
        <begin position="204"/>
        <end position="261"/>
    </location>
</feature>
<accession>A0A1I7U3D4</accession>
<dbReference type="AlphaFoldDB" id="A0A1I7U3D4"/>
<dbReference type="InterPro" id="IPR012885">
    <property type="entry name" value="F-box_Sdz-33"/>
</dbReference>
<dbReference type="PANTHER" id="PTHR21503">
    <property type="entry name" value="F-BOX-CONTAINING HYPOTHETICAL PROTEIN C.ELEGANS"/>
    <property type="match status" value="1"/>
</dbReference>
<dbReference type="PANTHER" id="PTHR21503:SF8">
    <property type="entry name" value="F-BOX ASSOCIATED DOMAIN-CONTAINING PROTEIN-RELATED"/>
    <property type="match status" value="1"/>
</dbReference>
<sequence>MSFCALLEYPLLASQLIFEEIDPAQLFELSRLSRRMELKIKNSGVRCKKHSVSFTGNPSVCLNFKNDKKLEIIFNRPFPKTAIIRIGHFKNFGFTYARVSENVIYVCPSDVSTFRGVYLFYDYIAGMFSTKLIEQLNVDVDKIKNLIGLLAIPEFSHCEVLQLIGEKMENEDAKYIQDHCEVKDTLVLNGNVGEREQHWKMYEIKNLVVKSNIWINSNDLILMKCENIYIKYSNITDLNLIEFVSLWKNGQTNQRLKYLEVHFSGESVLHGLKLRTVPQLPEGLRRDVVVDDSDDSDDDDVNPLEMELFRLGVEMALQKNDEKIENEEQKTVWKSLERRRMKFDKHGNCYSRGEQTFSSIIDDSDVINLDSYYRDIEKYDGTIASISIHKRIFKMIVWHEFELPPQ</sequence>
<proteinExistence type="predicted"/>
<keyword evidence="2" id="KW-1185">Reference proteome</keyword>
<dbReference type="WBParaSite" id="Csp11.Scaffold629.g14439.t2">
    <property type="protein sequence ID" value="Csp11.Scaffold629.g14439.t2"/>
    <property type="gene ID" value="Csp11.Scaffold629.g14439"/>
</dbReference>
<dbReference type="eggNOG" id="ENOG502TGQH">
    <property type="taxonomic scope" value="Eukaryota"/>
</dbReference>
<name>A0A1I7U3D4_9PELO</name>
<protein>
    <submittedName>
        <fullName evidence="3">FBA_2 domain-containing protein</fullName>
    </submittedName>
</protein>